<keyword evidence="1" id="KW-0408">Iron</keyword>
<sequence>MMDLEAPAAHGSADAAVAARVAVLDRARLRGEFARQDAFLYLDEFLPKDLAGRVADCARALVPEINRNYLPGHKQGGSVSRHTIDEKAPLIAELYRSKALVGFLETLTGDKLLPSPDDDPHAYALYYYTKPGDHIGWHYDTSYYDGRRYTLLFGVIDDSTSRLDYALHTRNPAVPDEPGSVQIAHGGIVFFDGDKLRHRVTPLGENEIRVSLTFEYVTDPGMRPWKRFVSNMKDAIAYFGFRQVFKQTAARRAHDAHRHDPAVARHGGVRRPPRVAGPRRGRGDARIGRLGPRARRGVPPGAARHRCDGDRGDVPSGRARQPARRSAARALGRRSGEQPAARRADRRAGADGPLSRTARRAPRRRGGRDHGQHDDAGARANGVRARRHRGVQRVRDA</sequence>
<dbReference type="KEGG" id="bma:BMAA1765"/>
<dbReference type="GO" id="GO:0016491">
    <property type="term" value="F:oxidoreductase activity"/>
    <property type="evidence" value="ECO:0007669"/>
    <property type="project" value="UniProtKB-KW"/>
</dbReference>
<dbReference type="GO" id="GO:0046872">
    <property type="term" value="F:metal ion binding"/>
    <property type="evidence" value="ECO:0007669"/>
    <property type="project" value="UniProtKB-KW"/>
</dbReference>
<keyword evidence="1" id="KW-0479">Metal-binding</keyword>
<evidence type="ECO:0000313" key="5">
    <source>
        <dbReference type="Proteomes" id="UP000006693"/>
    </source>
</evidence>
<dbReference type="InterPro" id="IPR005123">
    <property type="entry name" value="Oxoglu/Fe-dep_dioxygenase_dom"/>
</dbReference>
<evidence type="ECO:0000256" key="1">
    <source>
        <dbReference type="RuleBase" id="RU003682"/>
    </source>
</evidence>
<dbReference type="eggNOG" id="COG3145">
    <property type="taxonomic scope" value="Bacteria"/>
</dbReference>
<feature type="compositionally biased region" description="Basic residues" evidence="2">
    <location>
        <begin position="384"/>
        <end position="397"/>
    </location>
</feature>
<evidence type="ECO:0000313" key="4">
    <source>
        <dbReference type="EMBL" id="AAU45648.1"/>
    </source>
</evidence>
<dbReference type="Gene3D" id="2.60.120.620">
    <property type="entry name" value="q2cbj1_9rhob like domain"/>
    <property type="match status" value="1"/>
</dbReference>
<proteinExistence type="inferred from homology"/>
<feature type="compositionally biased region" description="Basic and acidic residues" evidence="2">
    <location>
        <begin position="368"/>
        <end position="377"/>
    </location>
</feature>
<dbReference type="SUPFAM" id="SSF51197">
    <property type="entry name" value="Clavaminate synthase-like"/>
    <property type="match status" value="1"/>
</dbReference>
<dbReference type="PATRIC" id="fig|243160.12.peg.5362"/>
<dbReference type="InterPro" id="IPR056470">
    <property type="entry name" value="BesD/HalB-like"/>
</dbReference>
<dbReference type="Proteomes" id="UP000006693">
    <property type="component" value="Chromosome 2"/>
</dbReference>
<organism evidence="4 5">
    <name type="scientific">Burkholderia mallei (strain ATCC 23344)</name>
    <dbReference type="NCBI Taxonomy" id="243160"/>
    <lineage>
        <taxon>Bacteria</taxon>
        <taxon>Pseudomonadati</taxon>
        <taxon>Pseudomonadota</taxon>
        <taxon>Betaproteobacteria</taxon>
        <taxon>Burkholderiales</taxon>
        <taxon>Burkholderiaceae</taxon>
        <taxon>Burkholderia</taxon>
        <taxon>pseudomallei group</taxon>
    </lineage>
</organism>
<reference evidence="4 5" key="1">
    <citation type="journal article" date="2004" name="Proc. Natl. Acad. Sci. U.S.A.">
        <title>Structural flexibility in the Burkholderia mallei genome.</title>
        <authorList>
            <person name="Nierman W.C."/>
            <person name="DeShazer D."/>
            <person name="Kim H.S."/>
            <person name="Tettelin H."/>
            <person name="Nelson K.E."/>
            <person name="Feldblyum T."/>
            <person name="Ulrich R.L."/>
            <person name="Ronning C.M."/>
            <person name="Brinkac L.M."/>
            <person name="Daugherty S.C."/>
            <person name="Davidsen T.D."/>
            <person name="Deboy R.T."/>
            <person name="Dimitrov G."/>
            <person name="Dodson R.J."/>
            <person name="Durkin A.S."/>
            <person name="Gwinn M.L."/>
            <person name="Haft D.H."/>
            <person name="Khouri H."/>
            <person name="Kolonay J.F."/>
            <person name="Madupu R."/>
            <person name="Mohammoud Y."/>
            <person name="Nelson W.C."/>
            <person name="Radune D."/>
            <person name="Romero C.M."/>
            <person name="Sarria S."/>
            <person name="Selengut J."/>
            <person name="Shamblin C."/>
            <person name="Sullivan S.A."/>
            <person name="White O."/>
            <person name="Yu Y."/>
            <person name="Zafar N."/>
            <person name="Zhou L."/>
            <person name="Fraser C.M."/>
        </authorList>
    </citation>
    <scope>NUCLEOTIDE SEQUENCE [LARGE SCALE GENOMIC DNA]</scope>
    <source>
        <strain evidence="4 5">ATCC 23344</strain>
    </source>
</reference>
<feature type="region of interest" description="Disordered" evidence="2">
    <location>
        <begin position="250"/>
        <end position="397"/>
    </location>
</feature>
<keyword evidence="5" id="KW-1185">Reference proteome</keyword>
<gene>
    <name evidence="4" type="ordered locus">BMAA1765</name>
</gene>
<keyword evidence="1" id="KW-0560">Oxidoreductase</keyword>
<dbReference type="PROSITE" id="PS51471">
    <property type="entry name" value="FE2OG_OXY"/>
    <property type="match status" value="1"/>
</dbReference>
<dbReference type="EMBL" id="CP000011">
    <property type="protein sequence ID" value="AAU45648.1"/>
    <property type="molecule type" value="Genomic_DNA"/>
</dbReference>
<protein>
    <submittedName>
        <fullName evidence="4">Oxidoreductase, 2OG-Fe(II) oxygenase family</fullName>
    </submittedName>
</protein>
<dbReference type="Pfam" id="PF23169">
    <property type="entry name" value="HalD"/>
    <property type="match status" value="1"/>
</dbReference>
<dbReference type="AlphaFoldDB" id="A0A0H2WAX1"/>
<dbReference type="HOGENOM" id="CLU_693843_0_0_4"/>
<feature type="compositionally biased region" description="Basic residues" evidence="2">
    <location>
        <begin position="267"/>
        <end position="280"/>
    </location>
</feature>
<evidence type="ECO:0000256" key="2">
    <source>
        <dbReference type="SAM" id="MobiDB-lite"/>
    </source>
</evidence>
<comment type="similarity">
    <text evidence="1">Belongs to the iron/ascorbate-dependent oxidoreductase family.</text>
</comment>
<name>A0A0H2WAX1_BURMA</name>
<feature type="compositionally biased region" description="Basic and acidic residues" evidence="2">
    <location>
        <begin position="334"/>
        <end position="349"/>
    </location>
</feature>
<evidence type="ECO:0000259" key="3">
    <source>
        <dbReference type="PROSITE" id="PS51471"/>
    </source>
</evidence>
<feature type="compositionally biased region" description="Basic residues" evidence="2">
    <location>
        <begin position="357"/>
        <end position="367"/>
    </location>
</feature>
<accession>A0A0H2WAX1</accession>
<feature type="domain" description="Fe2OG dioxygenase" evidence="3">
    <location>
        <begin position="119"/>
        <end position="218"/>
    </location>
</feature>